<name>A0A521AIF8_9BACT</name>
<dbReference type="Proteomes" id="UP000317557">
    <property type="component" value="Unassembled WGS sequence"/>
</dbReference>
<evidence type="ECO:0000259" key="2">
    <source>
        <dbReference type="Pfam" id="PF11997"/>
    </source>
</evidence>
<evidence type="ECO:0000313" key="4">
    <source>
        <dbReference type="Proteomes" id="UP000317557"/>
    </source>
</evidence>
<gene>
    <name evidence="3" type="ORF">SAMN06265219_101164</name>
</gene>
<evidence type="ECO:0000259" key="1">
    <source>
        <dbReference type="Pfam" id="PF00534"/>
    </source>
</evidence>
<dbReference type="Pfam" id="PF11997">
    <property type="entry name" value="DUF3492"/>
    <property type="match status" value="2"/>
</dbReference>
<dbReference type="Gene3D" id="3.40.50.2000">
    <property type="entry name" value="Glycogen Phosphorylase B"/>
    <property type="match status" value="2"/>
</dbReference>
<dbReference type="OrthoDB" id="9806653at2"/>
<protein>
    <submittedName>
        <fullName evidence="3">Glycosyltransferase involved in cell wall bisynthesis</fullName>
    </submittedName>
</protein>
<dbReference type="GO" id="GO:0016757">
    <property type="term" value="F:glycosyltransferase activity"/>
    <property type="evidence" value="ECO:0007669"/>
    <property type="project" value="InterPro"/>
</dbReference>
<accession>A0A521AIF8</accession>
<keyword evidence="3" id="KW-0808">Transferase</keyword>
<dbReference type="AlphaFoldDB" id="A0A521AIF8"/>
<keyword evidence="4" id="KW-1185">Reference proteome</keyword>
<feature type="domain" description="Glycosyl transferase family 1" evidence="1">
    <location>
        <begin position="211"/>
        <end position="321"/>
    </location>
</feature>
<feature type="domain" description="DUF3492" evidence="2">
    <location>
        <begin position="1"/>
        <end position="73"/>
    </location>
</feature>
<dbReference type="InterPro" id="IPR001296">
    <property type="entry name" value="Glyco_trans_1"/>
</dbReference>
<organism evidence="3 4">
    <name type="scientific">Gracilimonas mengyeensis</name>
    <dbReference type="NCBI Taxonomy" id="1302730"/>
    <lineage>
        <taxon>Bacteria</taxon>
        <taxon>Pseudomonadati</taxon>
        <taxon>Balneolota</taxon>
        <taxon>Balneolia</taxon>
        <taxon>Balneolales</taxon>
        <taxon>Balneolaceae</taxon>
        <taxon>Gracilimonas</taxon>
    </lineage>
</organism>
<evidence type="ECO:0000313" key="3">
    <source>
        <dbReference type="EMBL" id="SMO34538.1"/>
    </source>
</evidence>
<proteinExistence type="predicted"/>
<dbReference type="InterPro" id="IPR022622">
    <property type="entry name" value="DUF3492"/>
</dbReference>
<dbReference type="PANTHER" id="PTHR12526">
    <property type="entry name" value="GLYCOSYLTRANSFERASE"/>
    <property type="match status" value="1"/>
</dbReference>
<reference evidence="3 4" key="1">
    <citation type="submission" date="2017-05" db="EMBL/GenBank/DDBJ databases">
        <authorList>
            <person name="Varghese N."/>
            <person name="Submissions S."/>
        </authorList>
    </citation>
    <scope>NUCLEOTIDE SEQUENCE [LARGE SCALE GENOMIC DNA]</scope>
    <source>
        <strain evidence="3 4">DSM 21985</strain>
    </source>
</reference>
<dbReference type="PANTHER" id="PTHR12526:SF608">
    <property type="entry name" value="PELF"/>
    <property type="match status" value="1"/>
</dbReference>
<dbReference type="EMBL" id="FXTP01000001">
    <property type="protein sequence ID" value="SMO34538.1"/>
    <property type="molecule type" value="Genomic_DNA"/>
</dbReference>
<dbReference type="RefSeq" id="WP_142452690.1">
    <property type="nucleotide sequence ID" value="NZ_FXTP01000001.1"/>
</dbReference>
<dbReference type="SUPFAM" id="SSF53756">
    <property type="entry name" value="UDP-Glycosyltransferase/glycogen phosphorylase"/>
    <property type="match status" value="1"/>
</dbReference>
<dbReference type="Pfam" id="PF00534">
    <property type="entry name" value="Glycos_transf_1"/>
    <property type="match status" value="1"/>
</dbReference>
<sequence length="389" mass="45186">MRVLLIIEGTYPWYRGGVSEWVYQYLAHLPDVKFTILQLATDEFQHLDPEDALYPITRNIDTFRRIFPPDANSQLDQYLERWYQQNKYQFKSLIPAQDVVHVTNTGFAGWLGSRLAENYKLPLLLTEHAIYWKEVELGAVALECGYEIPQTEEAKMRISRSFKKMAEYTYQSADQIISVSQSNIPYQKGLGADNIQYIPNGIPEDWLMHSKNRGEQPVIGWVGRCAEMKNPLAFFELVEAFKKQNCTPVFRMLLSDANEKELEEEVRQKAQEFPEVDMVWNQPAKDYFKDFDFLVISSHNESQPLVMLEAIAHRALPVGFQVGDLNSEYGMILDSKVGFGPMAEQIVQLWNDEKKFEDTVAQSFKKIREEHTWPQIFESYKSVIQQIIA</sequence>
<feature type="domain" description="DUF3492" evidence="2">
    <location>
        <begin position="94"/>
        <end position="193"/>
    </location>
</feature>